<protein>
    <submittedName>
        <fullName evidence="2">OTU domain-containing protein</fullName>
    </submittedName>
</protein>
<evidence type="ECO:0000313" key="2">
    <source>
        <dbReference type="WBParaSite" id="PS1159_v2.g22374.t1"/>
    </source>
</evidence>
<reference evidence="2" key="1">
    <citation type="submission" date="2022-11" db="UniProtKB">
        <authorList>
            <consortium name="WormBaseParasite"/>
        </authorList>
    </citation>
    <scope>IDENTIFICATION</scope>
</reference>
<name>A0AC35G0W5_9BILA</name>
<accession>A0AC35G0W5</accession>
<sequence>MNPPSEVQIQRCLTILGLPAKLAANSPLLPTRNTTYDSDYLEISDCEGDGNCGYRAISKLLTGREDFHWRIRHKTYEHILKHGVDITGMLKRDVELFKNVMIL</sequence>
<organism evidence="1 2">
    <name type="scientific">Panagrolaimus sp. PS1159</name>
    <dbReference type="NCBI Taxonomy" id="55785"/>
    <lineage>
        <taxon>Eukaryota</taxon>
        <taxon>Metazoa</taxon>
        <taxon>Ecdysozoa</taxon>
        <taxon>Nematoda</taxon>
        <taxon>Chromadorea</taxon>
        <taxon>Rhabditida</taxon>
        <taxon>Tylenchina</taxon>
        <taxon>Panagrolaimomorpha</taxon>
        <taxon>Panagrolaimoidea</taxon>
        <taxon>Panagrolaimidae</taxon>
        <taxon>Panagrolaimus</taxon>
    </lineage>
</organism>
<dbReference type="Proteomes" id="UP000887580">
    <property type="component" value="Unplaced"/>
</dbReference>
<dbReference type="WBParaSite" id="PS1159_v2.g22374.t1">
    <property type="protein sequence ID" value="PS1159_v2.g22374.t1"/>
    <property type="gene ID" value="PS1159_v2.g22374"/>
</dbReference>
<evidence type="ECO:0000313" key="1">
    <source>
        <dbReference type="Proteomes" id="UP000887580"/>
    </source>
</evidence>
<proteinExistence type="predicted"/>